<sequence>MDGLVGQLRPAERRISTPTGLVSLTLEGRFVRTLVDEDGRSYAFAATWCFMPSLPFDVVGHAALKRCLGAQYIDNDASSDKGPSILLHNAGGVSLRLKRSASGLDWIAYKTEFKPAAASPKAAVYVCATLAMRHSSCRPWRWWRQFLRSAWT</sequence>
<comment type="caution">
    <text evidence="1">The sequence shown here is derived from an EMBL/GenBank/DDBJ whole genome shotgun (WGS) entry which is preliminary data.</text>
</comment>
<organism evidence="1 2">
    <name type="scientific">Prymnesium parvum</name>
    <name type="common">Toxic golden alga</name>
    <dbReference type="NCBI Taxonomy" id="97485"/>
    <lineage>
        <taxon>Eukaryota</taxon>
        <taxon>Haptista</taxon>
        <taxon>Haptophyta</taxon>
        <taxon>Prymnesiophyceae</taxon>
        <taxon>Prymnesiales</taxon>
        <taxon>Prymnesiaceae</taxon>
        <taxon>Prymnesium</taxon>
    </lineage>
</organism>
<dbReference type="Proteomes" id="UP001515480">
    <property type="component" value="Unassembled WGS sequence"/>
</dbReference>
<evidence type="ECO:0008006" key="3">
    <source>
        <dbReference type="Google" id="ProtNLM"/>
    </source>
</evidence>
<dbReference type="AlphaFoldDB" id="A0AB34J369"/>
<dbReference type="EMBL" id="JBGBPQ010000013">
    <property type="protein sequence ID" value="KAL1511809.1"/>
    <property type="molecule type" value="Genomic_DNA"/>
</dbReference>
<gene>
    <name evidence="1" type="ORF">AB1Y20_005095</name>
</gene>
<reference evidence="1 2" key="1">
    <citation type="journal article" date="2024" name="Science">
        <title>Giant polyketide synthase enzymes in the biosynthesis of giant marine polyether toxins.</title>
        <authorList>
            <person name="Fallon T.R."/>
            <person name="Shende V.V."/>
            <person name="Wierzbicki I.H."/>
            <person name="Pendleton A.L."/>
            <person name="Watervoot N.F."/>
            <person name="Auber R.P."/>
            <person name="Gonzalez D.J."/>
            <person name="Wisecaver J.H."/>
            <person name="Moore B.S."/>
        </authorList>
    </citation>
    <scope>NUCLEOTIDE SEQUENCE [LARGE SCALE GENOMIC DNA]</scope>
    <source>
        <strain evidence="1 2">12B1</strain>
    </source>
</reference>
<evidence type="ECO:0000313" key="2">
    <source>
        <dbReference type="Proteomes" id="UP001515480"/>
    </source>
</evidence>
<name>A0AB34J369_PRYPA</name>
<proteinExistence type="predicted"/>
<accession>A0AB34J369</accession>
<evidence type="ECO:0000313" key="1">
    <source>
        <dbReference type="EMBL" id="KAL1511809.1"/>
    </source>
</evidence>
<protein>
    <recommendedName>
        <fullName evidence="3">Arylamine N-acetyltransferase</fullName>
    </recommendedName>
</protein>
<keyword evidence="2" id="KW-1185">Reference proteome</keyword>